<keyword evidence="8" id="KW-1185">Reference proteome</keyword>
<feature type="transmembrane region" description="Helical" evidence="5">
    <location>
        <begin position="357"/>
        <end position="376"/>
    </location>
</feature>
<dbReference type="PANTHER" id="PTHR37422">
    <property type="entry name" value="TEICHURONIC ACID BIOSYNTHESIS PROTEIN TUAE"/>
    <property type="match status" value="1"/>
</dbReference>
<evidence type="ECO:0000256" key="4">
    <source>
        <dbReference type="ARBA" id="ARBA00023136"/>
    </source>
</evidence>
<keyword evidence="7" id="KW-0436">Ligase</keyword>
<comment type="caution">
    <text evidence="7">The sequence shown here is derived from an EMBL/GenBank/DDBJ whole genome shotgun (WGS) entry which is preliminary data.</text>
</comment>
<dbReference type="AlphaFoldDB" id="A0A839UT45"/>
<dbReference type="EMBL" id="JACHXZ010000004">
    <property type="protein sequence ID" value="MBB3169891.1"/>
    <property type="molecule type" value="Genomic_DNA"/>
</dbReference>
<sequence>MPNATPMPRGKVLFLLLLPVLLLFSRVAADLTVLIVAVAFVVRSYRAHDFHWLQHTWVKAGLLLWLILLIETAFLPQPLNSLLYAAFFGRWILFAAALAYWLLASPADRRYLSRSILVVLAFVILDCLLQYVTGYDIFGFEKYNPVRLTGPFNNPVAGTLTLKLIFIALAGLYASQVKQPHIRQACVLIAGILLGLLFMFSTGERMAFMLYLLGVGIVFTGFLIKERQHAPLTLLVATLALGLGTALAYSHPLLWQRTIVSFFDVLQNFWTSPYGQVLKGGYLMWQESPIIGTGLHGYEDACKAFLTHEELTFCGNHSHNIYITWLAETGIIGLLGFLFLLASMIKASCTHLLRNKDWMQLSFVCAIFAATFWPAAATPSMFNNWMAGLIWLGIGWCIAVGSNNTSSPARALASKPRGH</sequence>
<feature type="transmembrane region" description="Helical" evidence="5">
    <location>
        <begin position="231"/>
        <end position="249"/>
    </location>
</feature>
<dbReference type="Proteomes" id="UP000559987">
    <property type="component" value="Unassembled WGS sequence"/>
</dbReference>
<feature type="transmembrane region" description="Helical" evidence="5">
    <location>
        <begin position="57"/>
        <end position="76"/>
    </location>
</feature>
<dbReference type="Pfam" id="PF04932">
    <property type="entry name" value="Wzy_C"/>
    <property type="match status" value="1"/>
</dbReference>
<gene>
    <name evidence="7" type="ORF">FHS30_003104</name>
</gene>
<evidence type="ECO:0000256" key="2">
    <source>
        <dbReference type="ARBA" id="ARBA00022692"/>
    </source>
</evidence>
<evidence type="ECO:0000256" key="3">
    <source>
        <dbReference type="ARBA" id="ARBA00022989"/>
    </source>
</evidence>
<feature type="transmembrane region" description="Helical" evidence="5">
    <location>
        <begin position="185"/>
        <end position="202"/>
    </location>
</feature>
<feature type="transmembrane region" description="Helical" evidence="5">
    <location>
        <begin position="322"/>
        <end position="345"/>
    </location>
</feature>
<feature type="domain" description="O-antigen ligase-related" evidence="6">
    <location>
        <begin position="191"/>
        <end position="338"/>
    </location>
</feature>
<proteinExistence type="predicted"/>
<dbReference type="GO" id="GO:0016020">
    <property type="term" value="C:membrane"/>
    <property type="evidence" value="ECO:0007669"/>
    <property type="project" value="UniProtKB-SubCell"/>
</dbReference>
<comment type="subcellular location">
    <subcellularLocation>
        <location evidence="1">Membrane</location>
        <topology evidence="1">Multi-pass membrane protein</topology>
    </subcellularLocation>
</comment>
<feature type="transmembrane region" description="Helical" evidence="5">
    <location>
        <begin position="382"/>
        <end position="401"/>
    </location>
</feature>
<feature type="transmembrane region" description="Helical" evidence="5">
    <location>
        <begin position="82"/>
        <end position="103"/>
    </location>
</feature>
<keyword evidence="3 5" id="KW-1133">Transmembrane helix</keyword>
<evidence type="ECO:0000256" key="1">
    <source>
        <dbReference type="ARBA" id="ARBA00004141"/>
    </source>
</evidence>
<feature type="transmembrane region" description="Helical" evidence="5">
    <location>
        <begin position="152"/>
        <end position="173"/>
    </location>
</feature>
<dbReference type="InterPro" id="IPR007016">
    <property type="entry name" value="O-antigen_ligase-rel_domated"/>
</dbReference>
<evidence type="ECO:0000313" key="8">
    <source>
        <dbReference type="Proteomes" id="UP000559987"/>
    </source>
</evidence>
<accession>A0A839UT45</accession>
<evidence type="ECO:0000259" key="6">
    <source>
        <dbReference type="Pfam" id="PF04932"/>
    </source>
</evidence>
<dbReference type="InterPro" id="IPR051533">
    <property type="entry name" value="WaaL-like"/>
</dbReference>
<protein>
    <submittedName>
        <fullName evidence="7">O-antigen ligase</fullName>
    </submittedName>
</protein>
<feature type="transmembrane region" description="Helical" evidence="5">
    <location>
        <begin position="12"/>
        <end position="45"/>
    </location>
</feature>
<dbReference type="GO" id="GO:0016874">
    <property type="term" value="F:ligase activity"/>
    <property type="evidence" value="ECO:0007669"/>
    <property type="project" value="UniProtKB-KW"/>
</dbReference>
<name>A0A839UT45_9GAMM</name>
<feature type="transmembrane region" description="Helical" evidence="5">
    <location>
        <begin position="208"/>
        <end position="224"/>
    </location>
</feature>
<dbReference type="RefSeq" id="WP_183911374.1">
    <property type="nucleotide sequence ID" value="NZ_JACHXZ010000004.1"/>
</dbReference>
<organism evidence="7 8">
    <name type="scientific">Simiduia aestuariiviva</name>
    <dbReference type="NCBI Taxonomy" id="1510459"/>
    <lineage>
        <taxon>Bacteria</taxon>
        <taxon>Pseudomonadati</taxon>
        <taxon>Pseudomonadota</taxon>
        <taxon>Gammaproteobacteria</taxon>
        <taxon>Cellvibrionales</taxon>
        <taxon>Cellvibrionaceae</taxon>
        <taxon>Simiduia</taxon>
    </lineage>
</organism>
<keyword evidence="4 5" id="KW-0472">Membrane</keyword>
<evidence type="ECO:0000256" key="5">
    <source>
        <dbReference type="SAM" id="Phobius"/>
    </source>
</evidence>
<dbReference type="PANTHER" id="PTHR37422:SF13">
    <property type="entry name" value="LIPOPOLYSACCHARIDE BIOSYNTHESIS PROTEIN PA4999-RELATED"/>
    <property type="match status" value="1"/>
</dbReference>
<feature type="transmembrane region" description="Helical" evidence="5">
    <location>
        <begin position="115"/>
        <end position="132"/>
    </location>
</feature>
<evidence type="ECO:0000313" key="7">
    <source>
        <dbReference type="EMBL" id="MBB3169891.1"/>
    </source>
</evidence>
<reference evidence="7 8" key="1">
    <citation type="submission" date="2020-08" db="EMBL/GenBank/DDBJ databases">
        <title>Genomic Encyclopedia of Type Strains, Phase III (KMG-III): the genomes of soil and plant-associated and newly described type strains.</title>
        <authorList>
            <person name="Whitman W."/>
        </authorList>
    </citation>
    <scope>NUCLEOTIDE SEQUENCE [LARGE SCALE GENOMIC DNA]</scope>
    <source>
        <strain evidence="7 8">CECT 8571</strain>
    </source>
</reference>
<keyword evidence="2 5" id="KW-0812">Transmembrane</keyword>